<dbReference type="OrthoDB" id="9795352at2"/>
<keyword evidence="5" id="KW-1185">Reference proteome</keyword>
<dbReference type="RefSeq" id="WP_148895186.1">
    <property type="nucleotide sequence ID" value="NZ_VNIB01000003.1"/>
</dbReference>
<evidence type="ECO:0000256" key="1">
    <source>
        <dbReference type="ARBA" id="ARBA00022603"/>
    </source>
</evidence>
<sequence>MAKKRFRDALERYRRELQRNLLARPGVHEFVLVLDGLKAGYNVAKILRSAEVFGVRRVYLVDIGPFDPAPAKGALRKVPLRLCASFAEAHAELSDEGYAFFLLGPDAESPLHAAEIPTRSAFILGHEEFGPRLDGRDWPGIQSLCIPQYGQTQSLNVSVAAGIVMYEYCRRYGRT</sequence>
<dbReference type="GO" id="GO:0006396">
    <property type="term" value="P:RNA processing"/>
    <property type="evidence" value="ECO:0007669"/>
    <property type="project" value="InterPro"/>
</dbReference>
<name>A0A5D3WM34_9BACT</name>
<evidence type="ECO:0000256" key="2">
    <source>
        <dbReference type="ARBA" id="ARBA00022679"/>
    </source>
</evidence>
<evidence type="ECO:0000259" key="3">
    <source>
        <dbReference type="Pfam" id="PF00588"/>
    </source>
</evidence>
<dbReference type="SUPFAM" id="SSF75217">
    <property type="entry name" value="alpha/beta knot"/>
    <property type="match status" value="1"/>
</dbReference>
<keyword evidence="1 4" id="KW-0489">Methyltransferase</keyword>
<accession>A0A5D3WM34</accession>
<dbReference type="Pfam" id="PF00588">
    <property type="entry name" value="SpoU_methylase"/>
    <property type="match status" value="1"/>
</dbReference>
<dbReference type="PANTHER" id="PTHR43191:SF2">
    <property type="entry name" value="RRNA METHYLTRANSFERASE 3, MITOCHONDRIAL"/>
    <property type="match status" value="1"/>
</dbReference>
<protein>
    <submittedName>
        <fullName evidence="4">tRNA (Guanosine-2'-O-)-methyltransferase</fullName>
    </submittedName>
</protein>
<dbReference type="GO" id="GO:0008173">
    <property type="term" value="F:RNA methyltransferase activity"/>
    <property type="evidence" value="ECO:0007669"/>
    <property type="project" value="InterPro"/>
</dbReference>
<dbReference type="AlphaFoldDB" id="A0A5D3WM34"/>
<dbReference type="Gene3D" id="3.40.1280.10">
    <property type="match status" value="1"/>
</dbReference>
<evidence type="ECO:0000313" key="4">
    <source>
        <dbReference type="EMBL" id="TYO99263.1"/>
    </source>
</evidence>
<dbReference type="PANTHER" id="PTHR43191">
    <property type="entry name" value="RRNA METHYLTRANSFERASE 3"/>
    <property type="match status" value="1"/>
</dbReference>
<proteinExistence type="predicted"/>
<dbReference type="InterPro" id="IPR029028">
    <property type="entry name" value="Alpha/beta_knot_MTases"/>
</dbReference>
<reference evidence="4 5" key="1">
    <citation type="submission" date="2019-07" db="EMBL/GenBank/DDBJ databases">
        <title>Genomic Encyclopedia of Type Strains, Phase IV (KMG-IV): sequencing the most valuable type-strain genomes for metagenomic binning, comparative biology and taxonomic classification.</title>
        <authorList>
            <person name="Goeker M."/>
        </authorList>
    </citation>
    <scope>NUCLEOTIDE SEQUENCE [LARGE SCALE GENOMIC DNA]</scope>
    <source>
        <strain evidence="4 5">SS015</strain>
    </source>
</reference>
<dbReference type="InterPro" id="IPR051259">
    <property type="entry name" value="rRNA_Methyltransferase"/>
</dbReference>
<evidence type="ECO:0000313" key="5">
    <source>
        <dbReference type="Proteomes" id="UP000324159"/>
    </source>
</evidence>
<comment type="caution">
    <text evidence="4">The sequence shown here is derived from an EMBL/GenBank/DDBJ whole genome shotgun (WGS) entry which is preliminary data.</text>
</comment>
<organism evidence="4 5">
    <name type="scientific">Geothermobacter ehrlichii</name>
    <dbReference type="NCBI Taxonomy" id="213224"/>
    <lineage>
        <taxon>Bacteria</taxon>
        <taxon>Pseudomonadati</taxon>
        <taxon>Thermodesulfobacteriota</taxon>
        <taxon>Desulfuromonadia</taxon>
        <taxon>Desulfuromonadales</taxon>
        <taxon>Geothermobacteraceae</taxon>
        <taxon>Geothermobacter</taxon>
    </lineage>
</organism>
<dbReference type="EMBL" id="VNIB01000003">
    <property type="protein sequence ID" value="TYO99263.1"/>
    <property type="molecule type" value="Genomic_DNA"/>
</dbReference>
<feature type="domain" description="tRNA/rRNA methyltransferase SpoU type" evidence="3">
    <location>
        <begin position="30"/>
        <end position="166"/>
    </location>
</feature>
<dbReference type="GO" id="GO:0003723">
    <property type="term" value="F:RNA binding"/>
    <property type="evidence" value="ECO:0007669"/>
    <property type="project" value="InterPro"/>
</dbReference>
<keyword evidence="2 4" id="KW-0808">Transferase</keyword>
<dbReference type="GO" id="GO:0032259">
    <property type="term" value="P:methylation"/>
    <property type="evidence" value="ECO:0007669"/>
    <property type="project" value="UniProtKB-KW"/>
</dbReference>
<gene>
    <name evidence="4" type="ORF">EDC39_103106</name>
</gene>
<dbReference type="InterPro" id="IPR029026">
    <property type="entry name" value="tRNA_m1G_MTases_N"/>
</dbReference>
<dbReference type="Proteomes" id="UP000324159">
    <property type="component" value="Unassembled WGS sequence"/>
</dbReference>
<dbReference type="InterPro" id="IPR001537">
    <property type="entry name" value="SpoU_MeTrfase"/>
</dbReference>